<evidence type="ECO:0000256" key="1">
    <source>
        <dbReference type="SAM" id="MobiDB-lite"/>
    </source>
</evidence>
<dbReference type="Proteomes" id="UP000466554">
    <property type="component" value="Chromosome"/>
</dbReference>
<protein>
    <submittedName>
        <fullName evidence="2">Uncharacterized protein</fullName>
    </submittedName>
</protein>
<sequence length="86" mass="9057">MQDAVAALRAAFDTVAACDLELLTRDELLETMDELESLGCRLPGLGHRLLARLQTETTAREMGAPNPGKTCCGSGGASRSPKRIGA</sequence>
<feature type="region of interest" description="Disordered" evidence="1">
    <location>
        <begin position="59"/>
        <end position="86"/>
    </location>
</feature>
<reference evidence="2 3" key="1">
    <citation type="journal article" date="2019" name="Emerg. Microbes Infect.">
        <title>Comprehensive subspecies identification of 175 nontuberculous mycobacteria species based on 7547 genomic profiles.</title>
        <authorList>
            <person name="Matsumoto Y."/>
            <person name="Kinjo T."/>
            <person name="Motooka D."/>
            <person name="Nabeya D."/>
            <person name="Jung N."/>
            <person name="Uechi K."/>
            <person name="Horii T."/>
            <person name="Iida T."/>
            <person name="Fujita J."/>
            <person name="Nakamura S."/>
        </authorList>
    </citation>
    <scope>NUCLEOTIDE SEQUENCE [LARGE SCALE GENOMIC DNA]</scope>
    <source>
        <strain evidence="2 3">JCM 6367</strain>
    </source>
</reference>
<organism evidence="2 3">
    <name type="scientific">Mycolicibacterium parafortuitum</name>
    <name type="common">Mycobacterium parafortuitum</name>
    <dbReference type="NCBI Taxonomy" id="39692"/>
    <lineage>
        <taxon>Bacteria</taxon>
        <taxon>Bacillati</taxon>
        <taxon>Actinomycetota</taxon>
        <taxon>Actinomycetes</taxon>
        <taxon>Mycobacteriales</taxon>
        <taxon>Mycobacteriaceae</taxon>
        <taxon>Mycolicibacterium</taxon>
    </lineage>
</organism>
<name>A0A7I7U7Z4_MYCPF</name>
<dbReference type="EMBL" id="AP022598">
    <property type="protein sequence ID" value="BBY76486.1"/>
    <property type="molecule type" value="Genomic_DNA"/>
</dbReference>
<proteinExistence type="predicted"/>
<dbReference type="AlphaFoldDB" id="A0A7I7U7Z4"/>
<accession>A0A7I7U7Z4</accession>
<evidence type="ECO:0000313" key="2">
    <source>
        <dbReference type="EMBL" id="BBY76486.1"/>
    </source>
</evidence>
<gene>
    <name evidence="2" type="ORF">MPRF_33850</name>
</gene>
<evidence type="ECO:0000313" key="3">
    <source>
        <dbReference type="Proteomes" id="UP000466554"/>
    </source>
</evidence>